<dbReference type="Gene3D" id="1.10.10.10">
    <property type="entry name" value="Winged helix-like DNA-binding domain superfamily/Winged helix DNA-binding domain"/>
    <property type="match status" value="1"/>
</dbReference>
<dbReference type="GO" id="GO:0000724">
    <property type="term" value="P:double-strand break repair via homologous recombination"/>
    <property type="evidence" value="ECO:0000318"/>
    <property type="project" value="GO_Central"/>
</dbReference>
<evidence type="ECO:0000259" key="20">
    <source>
        <dbReference type="Pfam" id="PF08746"/>
    </source>
</evidence>
<comment type="catalytic activity">
    <reaction evidence="1 18">
        <text>S-ubiquitinyl-[E2 ubiquitin-conjugating enzyme]-L-cysteine + [acceptor protein]-L-lysine = [E2 ubiquitin-conjugating enzyme]-L-cysteine + N(6)-ubiquitinyl-[acceptor protein]-L-lysine.</text>
        <dbReference type="EC" id="2.3.2.27"/>
    </reaction>
</comment>
<dbReference type="OrthoDB" id="185455at2759"/>
<evidence type="ECO:0000256" key="19">
    <source>
        <dbReference type="SAM" id="MobiDB-lite"/>
    </source>
</evidence>
<dbReference type="GO" id="GO:0030915">
    <property type="term" value="C:Smc5-Smc6 complex"/>
    <property type="evidence" value="ECO:0000318"/>
    <property type="project" value="GO_Central"/>
</dbReference>
<dbReference type="eggNOG" id="KOG4718">
    <property type="taxonomic scope" value="Eukaryota"/>
</dbReference>
<evidence type="ECO:0000256" key="2">
    <source>
        <dbReference type="ARBA" id="ARBA00004123"/>
    </source>
</evidence>
<comment type="subunit">
    <text evidence="18">Component of the Smc5-Smc6 complex.</text>
</comment>
<dbReference type="FunFam" id="1.10.10.10:FF:000270">
    <property type="entry name" value="Non-structural maintenance of chromosomes element 1 homolog"/>
    <property type="match status" value="1"/>
</dbReference>
<evidence type="ECO:0000256" key="8">
    <source>
        <dbReference type="ARBA" id="ARBA00022679"/>
    </source>
</evidence>
<comment type="similarity">
    <text evidence="4 18">Belongs to the NSE1 family.</text>
</comment>
<name>A7RM35_NEMVE</name>
<dbReference type="GO" id="GO:0004842">
    <property type="term" value="F:ubiquitin-protein transferase activity"/>
    <property type="evidence" value="ECO:0000318"/>
    <property type="project" value="GO_Central"/>
</dbReference>
<keyword evidence="13 18" id="KW-0862">Zinc</keyword>
<keyword evidence="15 18" id="KW-0233">DNA recombination</keyword>
<evidence type="ECO:0000256" key="11">
    <source>
        <dbReference type="ARBA" id="ARBA00022771"/>
    </source>
</evidence>
<dbReference type="Pfam" id="PF07574">
    <property type="entry name" value="SMC_Nse1"/>
    <property type="match status" value="1"/>
</dbReference>
<keyword evidence="7" id="KW-0158">Chromosome</keyword>
<dbReference type="OMA" id="WPGDKFV"/>
<evidence type="ECO:0000256" key="1">
    <source>
        <dbReference type="ARBA" id="ARBA00000900"/>
    </source>
</evidence>
<keyword evidence="17 18" id="KW-0539">Nucleus</keyword>
<dbReference type="STRING" id="45351.A7RM35"/>
<dbReference type="KEGG" id="nve:5519618"/>
<keyword evidence="22" id="KW-1185">Reference proteome</keyword>
<evidence type="ECO:0000256" key="14">
    <source>
        <dbReference type="ARBA" id="ARBA00022895"/>
    </source>
</evidence>
<evidence type="ECO:0000256" key="15">
    <source>
        <dbReference type="ARBA" id="ARBA00023172"/>
    </source>
</evidence>
<keyword evidence="10 18" id="KW-0227">DNA damage</keyword>
<dbReference type="AlphaFoldDB" id="A7RM35"/>
<proteinExistence type="inferred from homology"/>
<dbReference type="EMBL" id="DS469519">
    <property type="protein sequence ID" value="EDO47434.1"/>
    <property type="molecule type" value="Genomic_DNA"/>
</dbReference>
<keyword evidence="16 18" id="KW-0234">DNA repair</keyword>
<dbReference type="Pfam" id="PF08746">
    <property type="entry name" value="zf-RING-like"/>
    <property type="match status" value="1"/>
</dbReference>
<evidence type="ECO:0000256" key="17">
    <source>
        <dbReference type="ARBA" id="ARBA00023242"/>
    </source>
</evidence>
<evidence type="ECO:0000256" key="5">
    <source>
        <dbReference type="ARBA" id="ARBA00012483"/>
    </source>
</evidence>
<dbReference type="GO" id="GO:0005634">
    <property type="term" value="C:nucleus"/>
    <property type="evidence" value="ECO:0000318"/>
    <property type="project" value="GO_Central"/>
</dbReference>
<dbReference type="Gene3D" id="3.90.1150.220">
    <property type="match status" value="1"/>
</dbReference>
<dbReference type="HOGENOM" id="CLU_045153_3_1_1"/>
<feature type="domain" description="Non-structural maintenance of chromosomes element 1 RING C4HC3-type" evidence="20">
    <location>
        <begin position="182"/>
        <end position="221"/>
    </location>
</feature>
<dbReference type="InParanoid" id="A7RM35"/>
<evidence type="ECO:0000256" key="10">
    <source>
        <dbReference type="ARBA" id="ARBA00022763"/>
    </source>
</evidence>
<evidence type="ECO:0000313" key="21">
    <source>
        <dbReference type="EMBL" id="EDO47434.1"/>
    </source>
</evidence>
<evidence type="ECO:0000256" key="16">
    <source>
        <dbReference type="ARBA" id="ARBA00023204"/>
    </source>
</evidence>
<keyword evidence="9 18" id="KW-0479">Metal-binding</keyword>
<dbReference type="GO" id="GO:0061630">
    <property type="term" value="F:ubiquitin protein ligase activity"/>
    <property type="evidence" value="ECO:0007669"/>
    <property type="project" value="UniProtKB-EC"/>
</dbReference>
<sequence>MSMRDSHRLFLRVFMSRQYLSEAEIQEIYQRSCEACQEDANIDELQPFINTINKHLRPLFMEVRQAQSEDDGTKFYGLVNNVEDEHSKLATDYTANDITFFKKAIELVVAADDGWVSSMDLLELGSELEKKMSNSYTETLMNKLTKDKWLEESSGIYSLGGRALLELKPYLKRSLEEYIVDCMMCKQIVIKGQTCPQCSGRLHKYCAVVFFSRRTQHVCPNMDCNAPWPHHVPTLPPAPQQNSRQLSTPSPPVAGPSRSRTRKSR</sequence>
<comment type="subcellular location">
    <subcellularLocation>
        <location evidence="3">Chromosome</location>
        <location evidence="3">Telomere</location>
    </subcellularLocation>
    <subcellularLocation>
        <location evidence="2 18">Nucleus</location>
    </subcellularLocation>
</comment>
<evidence type="ECO:0000256" key="9">
    <source>
        <dbReference type="ARBA" id="ARBA00022723"/>
    </source>
</evidence>
<dbReference type="InterPro" id="IPR036388">
    <property type="entry name" value="WH-like_DNA-bd_sf"/>
</dbReference>
<accession>A7RM35</accession>
<dbReference type="PhylomeDB" id="A7RM35"/>
<keyword evidence="14" id="KW-0779">Telomere</keyword>
<dbReference type="GO" id="GO:0000781">
    <property type="term" value="C:chromosome, telomeric region"/>
    <property type="evidence" value="ECO:0007669"/>
    <property type="project" value="UniProtKB-SubCell"/>
</dbReference>
<evidence type="ECO:0000256" key="4">
    <source>
        <dbReference type="ARBA" id="ARBA00010258"/>
    </source>
</evidence>
<evidence type="ECO:0000256" key="6">
    <source>
        <dbReference type="ARBA" id="ARBA00019422"/>
    </source>
</evidence>
<dbReference type="Gene3D" id="3.30.40.10">
    <property type="entry name" value="Zinc/RING finger domain, C3HC4 (zinc finger)"/>
    <property type="match status" value="1"/>
</dbReference>
<protein>
    <recommendedName>
        <fullName evidence="6 18">Non-structural maintenance of chromosomes element 1 homolog</fullName>
        <ecNumber evidence="5 18">2.3.2.27</ecNumber>
    </recommendedName>
</protein>
<dbReference type="GO" id="GO:0008270">
    <property type="term" value="F:zinc ion binding"/>
    <property type="evidence" value="ECO:0007669"/>
    <property type="project" value="UniProtKB-KW"/>
</dbReference>
<organism evidence="21 22">
    <name type="scientific">Nematostella vectensis</name>
    <name type="common">Starlet sea anemone</name>
    <dbReference type="NCBI Taxonomy" id="45351"/>
    <lineage>
        <taxon>Eukaryota</taxon>
        <taxon>Metazoa</taxon>
        <taxon>Cnidaria</taxon>
        <taxon>Anthozoa</taxon>
        <taxon>Hexacorallia</taxon>
        <taxon>Actiniaria</taxon>
        <taxon>Edwardsiidae</taxon>
        <taxon>Nematostella</taxon>
    </lineage>
</organism>
<dbReference type="EC" id="2.3.2.27" evidence="5 18"/>
<dbReference type="Proteomes" id="UP000001593">
    <property type="component" value="Unassembled WGS sequence"/>
</dbReference>
<evidence type="ECO:0000256" key="7">
    <source>
        <dbReference type="ARBA" id="ARBA00022454"/>
    </source>
</evidence>
<evidence type="ECO:0000256" key="12">
    <source>
        <dbReference type="ARBA" id="ARBA00022786"/>
    </source>
</evidence>
<dbReference type="FunFam" id="3.90.1150.220:FF:000001">
    <property type="entry name" value="Non-structural maintenance of chromosomes element 1 homolog"/>
    <property type="match status" value="1"/>
</dbReference>
<reference evidence="21 22" key="1">
    <citation type="journal article" date="2007" name="Science">
        <title>Sea anemone genome reveals ancestral eumetazoan gene repertoire and genomic organization.</title>
        <authorList>
            <person name="Putnam N.H."/>
            <person name="Srivastava M."/>
            <person name="Hellsten U."/>
            <person name="Dirks B."/>
            <person name="Chapman J."/>
            <person name="Salamov A."/>
            <person name="Terry A."/>
            <person name="Shapiro H."/>
            <person name="Lindquist E."/>
            <person name="Kapitonov V.V."/>
            <person name="Jurka J."/>
            <person name="Genikhovich G."/>
            <person name="Grigoriev I.V."/>
            <person name="Lucas S.M."/>
            <person name="Steele R.E."/>
            <person name="Finnerty J.R."/>
            <person name="Technau U."/>
            <person name="Martindale M.Q."/>
            <person name="Rokhsar D.S."/>
        </authorList>
    </citation>
    <scope>NUCLEOTIDE SEQUENCE [LARGE SCALE GENOMIC DNA]</scope>
    <source>
        <strain evidence="22">CH2 X CH6</strain>
    </source>
</reference>
<evidence type="ECO:0000256" key="18">
    <source>
        <dbReference type="RuleBase" id="RU368018"/>
    </source>
</evidence>
<evidence type="ECO:0000313" key="22">
    <source>
        <dbReference type="Proteomes" id="UP000001593"/>
    </source>
</evidence>
<keyword evidence="12 18" id="KW-0833">Ubl conjugation pathway</keyword>
<dbReference type="PANTHER" id="PTHR20973">
    <property type="entry name" value="NON-SMC ELEMENT 1-RELATED"/>
    <property type="match status" value="1"/>
</dbReference>
<dbReference type="InterPro" id="IPR011513">
    <property type="entry name" value="Nse1"/>
</dbReference>
<gene>
    <name evidence="21" type="ORF">NEMVEDRAFT_v1g239279</name>
</gene>
<feature type="region of interest" description="Disordered" evidence="19">
    <location>
        <begin position="233"/>
        <end position="265"/>
    </location>
</feature>
<keyword evidence="8 18" id="KW-0808">Transferase</keyword>
<dbReference type="InterPro" id="IPR014857">
    <property type="entry name" value="Nse1_RING_C4HC3-type"/>
</dbReference>
<dbReference type="InterPro" id="IPR013083">
    <property type="entry name" value="Znf_RING/FYVE/PHD"/>
</dbReference>
<keyword evidence="11 18" id="KW-0863">Zinc-finger</keyword>
<evidence type="ECO:0000256" key="13">
    <source>
        <dbReference type="ARBA" id="ARBA00022833"/>
    </source>
</evidence>
<dbReference type="CDD" id="cd16493">
    <property type="entry name" value="RING-CH-C4HC3_NSE1"/>
    <property type="match status" value="1"/>
</dbReference>
<evidence type="ECO:0000256" key="3">
    <source>
        <dbReference type="ARBA" id="ARBA00004574"/>
    </source>
</evidence>
<dbReference type="PANTHER" id="PTHR20973:SF0">
    <property type="entry name" value="NON-STRUCTURAL MAINTENANCE OF CHROMOSOMES ELEMENT 1 HOMOLOG"/>
    <property type="match status" value="1"/>
</dbReference>